<gene>
    <name evidence="2" type="ORF">ABWK59_20300</name>
</gene>
<sequence length="75" mass="7679">MDDGGSRGRGAVDVALAVGFALLAGGVLFGISRWLGHLVPGLGLLLGWGAVKAAVLGSAGLTTLFAWYRARRRAD</sequence>
<keyword evidence="1" id="KW-0472">Membrane</keyword>
<dbReference type="KEGG" id="kcm:ABWK59_20300"/>
<proteinExistence type="predicted"/>
<dbReference type="EMBL" id="CP159872">
    <property type="protein sequence ID" value="XCM81084.1"/>
    <property type="molecule type" value="Genomic_DNA"/>
</dbReference>
<reference evidence="2" key="1">
    <citation type="submission" date="2024-06" db="EMBL/GenBank/DDBJ databases">
        <title>The genome sequences of Kitasatospora sp. strain HUAS MG31.</title>
        <authorList>
            <person name="Mo P."/>
        </authorList>
    </citation>
    <scope>NUCLEOTIDE SEQUENCE</scope>
    <source>
        <strain evidence="2">HUAS MG31</strain>
    </source>
</reference>
<dbReference type="RefSeq" id="WP_354642020.1">
    <property type="nucleotide sequence ID" value="NZ_CP159872.1"/>
</dbReference>
<feature type="transmembrane region" description="Helical" evidence="1">
    <location>
        <begin position="44"/>
        <end position="68"/>
    </location>
</feature>
<accession>A0AAU8K187</accession>
<name>A0AAU8K187_9ACTN</name>
<keyword evidence="1" id="KW-1133">Transmembrane helix</keyword>
<dbReference type="AlphaFoldDB" id="A0AAU8K187"/>
<evidence type="ECO:0000256" key="1">
    <source>
        <dbReference type="SAM" id="Phobius"/>
    </source>
</evidence>
<evidence type="ECO:0000313" key="2">
    <source>
        <dbReference type="EMBL" id="XCM81084.1"/>
    </source>
</evidence>
<protein>
    <submittedName>
        <fullName evidence="2">Uncharacterized protein</fullName>
    </submittedName>
</protein>
<feature type="transmembrane region" description="Helical" evidence="1">
    <location>
        <begin position="12"/>
        <end position="32"/>
    </location>
</feature>
<keyword evidence="1" id="KW-0812">Transmembrane</keyword>
<organism evidence="2">
    <name type="scientific">Kitasatospora camelliae</name>
    <dbReference type="NCBI Taxonomy" id="3156397"/>
    <lineage>
        <taxon>Bacteria</taxon>
        <taxon>Bacillati</taxon>
        <taxon>Actinomycetota</taxon>
        <taxon>Actinomycetes</taxon>
        <taxon>Kitasatosporales</taxon>
        <taxon>Streptomycetaceae</taxon>
        <taxon>Kitasatospora</taxon>
    </lineage>
</organism>